<sequence>MSSEARGATLVPKTDVVGVAIGAVSPIRVVVTLEVVIIVVVVVVVVVVVGMVSDTSEVVGTCCKSNPLSFETR</sequence>
<gene>
    <name evidence="2" type="ORF">RF55_783</name>
</gene>
<proteinExistence type="predicted"/>
<keyword evidence="3" id="KW-1185">Reference proteome</keyword>
<reference evidence="2 3" key="1">
    <citation type="submission" date="2015-04" db="EMBL/GenBank/DDBJ databases">
        <title>Lasius niger genome sequencing.</title>
        <authorList>
            <person name="Konorov E.A."/>
            <person name="Nikitin M.A."/>
            <person name="Kirill M.V."/>
            <person name="Chang P."/>
        </authorList>
    </citation>
    <scope>NUCLEOTIDE SEQUENCE [LARGE SCALE GENOMIC DNA]</scope>
    <source>
        <tissue evidence="2">Whole</tissue>
    </source>
</reference>
<dbReference type="Proteomes" id="UP000036403">
    <property type="component" value="Unassembled WGS sequence"/>
</dbReference>
<organism evidence="2 3">
    <name type="scientific">Lasius niger</name>
    <name type="common">Black garden ant</name>
    <dbReference type="NCBI Taxonomy" id="67767"/>
    <lineage>
        <taxon>Eukaryota</taxon>
        <taxon>Metazoa</taxon>
        <taxon>Ecdysozoa</taxon>
        <taxon>Arthropoda</taxon>
        <taxon>Hexapoda</taxon>
        <taxon>Insecta</taxon>
        <taxon>Pterygota</taxon>
        <taxon>Neoptera</taxon>
        <taxon>Endopterygota</taxon>
        <taxon>Hymenoptera</taxon>
        <taxon>Apocrita</taxon>
        <taxon>Aculeata</taxon>
        <taxon>Formicoidea</taxon>
        <taxon>Formicidae</taxon>
        <taxon>Formicinae</taxon>
        <taxon>Lasius</taxon>
        <taxon>Lasius</taxon>
    </lineage>
</organism>
<dbReference type="AlphaFoldDB" id="A0A0J7P337"/>
<protein>
    <recommendedName>
        <fullName evidence="4">Transmembrane protein</fullName>
    </recommendedName>
</protein>
<evidence type="ECO:0000313" key="2">
    <source>
        <dbReference type="EMBL" id="KMR03376.1"/>
    </source>
</evidence>
<keyword evidence="1" id="KW-0472">Membrane</keyword>
<keyword evidence="1" id="KW-0812">Transmembrane</keyword>
<accession>A0A0J7P337</accession>
<keyword evidence="1" id="KW-1133">Transmembrane helix</keyword>
<evidence type="ECO:0000256" key="1">
    <source>
        <dbReference type="SAM" id="Phobius"/>
    </source>
</evidence>
<dbReference type="EMBL" id="LBMM01000237">
    <property type="protein sequence ID" value="KMR03376.1"/>
    <property type="molecule type" value="Genomic_DNA"/>
</dbReference>
<evidence type="ECO:0008006" key="4">
    <source>
        <dbReference type="Google" id="ProtNLM"/>
    </source>
</evidence>
<evidence type="ECO:0000313" key="3">
    <source>
        <dbReference type="Proteomes" id="UP000036403"/>
    </source>
</evidence>
<feature type="transmembrane region" description="Helical" evidence="1">
    <location>
        <begin position="29"/>
        <end position="52"/>
    </location>
</feature>
<comment type="caution">
    <text evidence="2">The sequence shown here is derived from an EMBL/GenBank/DDBJ whole genome shotgun (WGS) entry which is preliminary data.</text>
</comment>
<name>A0A0J7P337_LASNI</name>
<dbReference type="PaxDb" id="67767-A0A0J7P337"/>